<keyword evidence="4" id="KW-1185">Reference proteome</keyword>
<evidence type="ECO:0000256" key="1">
    <source>
        <dbReference type="SAM" id="MobiDB-lite"/>
    </source>
</evidence>
<keyword evidence="2" id="KW-0812">Transmembrane</keyword>
<keyword evidence="2" id="KW-0472">Membrane</keyword>
<organism evidence="3">
    <name type="scientific">Salvia splendens</name>
    <name type="common">Scarlet sage</name>
    <dbReference type="NCBI Taxonomy" id="180675"/>
    <lineage>
        <taxon>Eukaryota</taxon>
        <taxon>Viridiplantae</taxon>
        <taxon>Streptophyta</taxon>
        <taxon>Embryophyta</taxon>
        <taxon>Tracheophyta</taxon>
        <taxon>Spermatophyta</taxon>
        <taxon>Magnoliopsida</taxon>
        <taxon>eudicotyledons</taxon>
        <taxon>Gunneridae</taxon>
        <taxon>Pentapetalae</taxon>
        <taxon>asterids</taxon>
        <taxon>lamiids</taxon>
        <taxon>Lamiales</taxon>
        <taxon>Lamiaceae</taxon>
        <taxon>Nepetoideae</taxon>
        <taxon>Mentheae</taxon>
        <taxon>Salviinae</taxon>
        <taxon>Salvia</taxon>
        <taxon>Salvia subgen. Calosphace</taxon>
        <taxon>core Calosphace</taxon>
    </lineage>
</organism>
<reference evidence="3" key="2">
    <citation type="submission" date="2020-08" db="EMBL/GenBank/DDBJ databases">
        <title>Plant Genome Project.</title>
        <authorList>
            <person name="Zhang R.-G."/>
        </authorList>
    </citation>
    <scope>NUCLEOTIDE SEQUENCE</scope>
    <source>
        <strain evidence="3">Huo1</strain>
        <tissue evidence="3">Leaf</tissue>
    </source>
</reference>
<dbReference type="Proteomes" id="UP000298416">
    <property type="component" value="Unassembled WGS sequence"/>
</dbReference>
<dbReference type="EMBL" id="PNBA02000017">
    <property type="protein sequence ID" value="KAG6394914.1"/>
    <property type="molecule type" value="Genomic_DNA"/>
</dbReference>
<feature type="transmembrane region" description="Helical" evidence="2">
    <location>
        <begin position="48"/>
        <end position="69"/>
    </location>
</feature>
<protein>
    <submittedName>
        <fullName evidence="3">Uncharacterized protein</fullName>
    </submittedName>
</protein>
<evidence type="ECO:0000313" key="4">
    <source>
        <dbReference type="Proteomes" id="UP000298416"/>
    </source>
</evidence>
<dbReference type="AlphaFoldDB" id="A0A8X8WJ07"/>
<evidence type="ECO:0000313" key="3">
    <source>
        <dbReference type="EMBL" id="KAG6394914.1"/>
    </source>
</evidence>
<proteinExistence type="predicted"/>
<keyword evidence="2" id="KW-1133">Transmembrane helix</keyword>
<sequence length="133" mass="14702">MDSILMCFCGNGKMEVRCAGEGAKHRGRYYYKCPLGNKHTRRRKQLEVVGILVFGFMAIVFVLFGILIGKIMHQAIGVKGNSDLSSPSDFSDAASFVSERVKDTPQPEEATTSIEEQDQEVTPLPKGWESSKA</sequence>
<feature type="region of interest" description="Disordered" evidence="1">
    <location>
        <begin position="96"/>
        <end position="133"/>
    </location>
</feature>
<gene>
    <name evidence="3" type="ORF">SASPL_145505</name>
</gene>
<name>A0A8X8WJ07_SALSN</name>
<reference evidence="3" key="1">
    <citation type="submission" date="2018-01" db="EMBL/GenBank/DDBJ databases">
        <authorList>
            <person name="Mao J.F."/>
        </authorList>
    </citation>
    <scope>NUCLEOTIDE SEQUENCE</scope>
    <source>
        <strain evidence="3">Huo1</strain>
        <tissue evidence="3">Leaf</tissue>
    </source>
</reference>
<accession>A0A8X8WJ07</accession>
<evidence type="ECO:0000256" key="2">
    <source>
        <dbReference type="SAM" id="Phobius"/>
    </source>
</evidence>
<comment type="caution">
    <text evidence="3">The sequence shown here is derived from an EMBL/GenBank/DDBJ whole genome shotgun (WGS) entry which is preliminary data.</text>
</comment>